<feature type="domain" description="Glycosyltransferase 2-like" evidence="6">
    <location>
        <begin position="15"/>
        <end position="153"/>
    </location>
</feature>
<dbReference type="Pfam" id="PF00535">
    <property type="entry name" value="Glycos_transf_2"/>
    <property type="match status" value="1"/>
</dbReference>
<feature type="transmembrane region" description="Helical" evidence="5">
    <location>
        <begin position="254"/>
        <end position="279"/>
    </location>
</feature>
<dbReference type="InterPro" id="IPR050256">
    <property type="entry name" value="Glycosyltransferase_2"/>
</dbReference>
<feature type="transmembrane region" description="Helical" evidence="5">
    <location>
        <begin position="318"/>
        <end position="335"/>
    </location>
</feature>
<dbReference type="Proteomes" id="UP000325292">
    <property type="component" value="Chromosome"/>
</dbReference>
<accession>A0ABN5H7F3</accession>
<evidence type="ECO:0000256" key="4">
    <source>
        <dbReference type="ARBA" id="ARBA00023136"/>
    </source>
</evidence>
<name>A0ABN5H7F3_9FIRM</name>
<keyword evidence="9" id="KW-1185">Reference proteome</keyword>
<sequence>MAPNTAWVPHRQLVSVVIPAKNEAGRIGEAIYTIDAIFQAADMAVEIIVVDDASSDDTSTEARRAADVVHSPVHVLKTHTSTGKGHAIMCGFQASRGDVVAFIDADLEYPAELLPAMVELIGKDYDQCVIACREHDERPWFERHTSRLAHWLASKVLQLPVKDTQAGMKVFPGWFARDVLTKAREPGWLYDIEALMKARRHNLRIIEVPVNQRSVRPRRAGLNHMVACVPSLGKMAWAHWSHVFHRVWEDRWQLLRFGVVGSLNTVVDIAVFWMFMSIWPPFHNGFLAALESLGAWIVASICGYILHSRVSFRTPLPAFGFYVVTSLGVAVQMTLSGLSSHVLGNTGALLGKVAGIAVASMVTYTGYHILARRSHSLLGVEQPLHSRT</sequence>
<evidence type="ECO:0000256" key="5">
    <source>
        <dbReference type="SAM" id="Phobius"/>
    </source>
</evidence>
<protein>
    <recommendedName>
        <fullName evidence="10">Glycosyltransferase 2-like domain-containing protein</fullName>
    </recommendedName>
</protein>
<dbReference type="Gene3D" id="3.90.550.10">
    <property type="entry name" value="Spore Coat Polysaccharide Biosynthesis Protein SpsA, Chain A"/>
    <property type="match status" value="1"/>
</dbReference>
<comment type="subcellular location">
    <subcellularLocation>
        <location evidence="1">Membrane</location>
        <topology evidence="1">Multi-pass membrane protein</topology>
    </subcellularLocation>
</comment>
<evidence type="ECO:0008006" key="10">
    <source>
        <dbReference type="Google" id="ProtNLM"/>
    </source>
</evidence>
<feature type="transmembrane region" description="Helical" evidence="5">
    <location>
        <begin position="285"/>
        <end position="306"/>
    </location>
</feature>
<evidence type="ECO:0000313" key="8">
    <source>
        <dbReference type="EMBL" id="AUW95163.1"/>
    </source>
</evidence>
<evidence type="ECO:0000313" key="9">
    <source>
        <dbReference type="Proteomes" id="UP000325292"/>
    </source>
</evidence>
<dbReference type="EMBL" id="CP019454">
    <property type="protein sequence ID" value="AUW95163.1"/>
    <property type="molecule type" value="Genomic_DNA"/>
</dbReference>
<evidence type="ECO:0000256" key="3">
    <source>
        <dbReference type="ARBA" id="ARBA00022989"/>
    </source>
</evidence>
<dbReference type="Pfam" id="PF04138">
    <property type="entry name" value="GtrA_DPMS_TM"/>
    <property type="match status" value="1"/>
</dbReference>
<dbReference type="InterPro" id="IPR007267">
    <property type="entry name" value="GtrA_DPMS_TM"/>
</dbReference>
<dbReference type="PANTHER" id="PTHR48090:SF7">
    <property type="entry name" value="RFBJ PROTEIN"/>
    <property type="match status" value="1"/>
</dbReference>
<evidence type="ECO:0000259" key="6">
    <source>
        <dbReference type="Pfam" id="PF00535"/>
    </source>
</evidence>
<evidence type="ECO:0000256" key="2">
    <source>
        <dbReference type="ARBA" id="ARBA00022692"/>
    </source>
</evidence>
<evidence type="ECO:0000259" key="7">
    <source>
        <dbReference type="Pfam" id="PF04138"/>
    </source>
</evidence>
<feature type="transmembrane region" description="Helical" evidence="5">
    <location>
        <begin position="347"/>
        <end position="367"/>
    </location>
</feature>
<proteinExistence type="predicted"/>
<evidence type="ECO:0000256" key="1">
    <source>
        <dbReference type="ARBA" id="ARBA00004141"/>
    </source>
</evidence>
<dbReference type="PANTHER" id="PTHR48090">
    <property type="entry name" value="UNDECAPRENYL-PHOSPHATE 4-DEOXY-4-FORMAMIDO-L-ARABINOSE TRANSFERASE-RELATED"/>
    <property type="match status" value="1"/>
</dbReference>
<reference evidence="8 9" key="1">
    <citation type="journal article" date="2019" name="Sci. Rep.">
        <title>Sulfobacillus thermotolerans: new insights into resistance and metabolic capacities of acidophilic chemolithotrophs.</title>
        <authorList>
            <person name="Panyushkina A.E."/>
            <person name="Babenko V.V."/>
            <person name="Nikitina A.S."/>
            <person name="Selezneva O.V."/>
            <person name="Tsaplina I.A."/>
            <person name="Letarova M.A."/>
            <person name="Kostryukova E.S."/>
            <person name="Letarov A.V."/>
        </authorList>
    </citation>
    <scope>NUCLEOTIDE SEQUENCE [LARGE SCALE GENOMIC DNA]</scope>
    <source>
        <strain evidence="8 9">Kr1</strain>
    </source>
</reference>
<dbReference type="InterPro" id="IPR001173">
    <property type="entry name" value="Glyco_trans_2-like"/>
</dbReference>
<dbReference type="SUPFAM" id="SSF53448">
    <property type="entry name" value="Nucleotide-diphospho-sugar transferases"/>
    <property type="match status" value="1"/>
</dbReference>
<keyword evidence="4 5" id="KW-0472">Membrane</keyword>
<dbReference type="InterPro" id="IPR029044">
    <property type="entry name" value="Nucleotide-diphossugar_trans"/>
</dbReference>
<feature type="domain" description="GtrA/DPMS transmembrane" evidence="7">
    <location>
        <begin position="256"/>
        <end position="369"/>
    </location>
</feature>
<keyword evidence="2 5" id="KW-0812">Transmembrane</keyword>
<dbReference type="CDD" id="cd04179">
    <property type="entry name" value="DPM_DPG-synthase_like"/>
    <property type="match status" value="1"/>
</dbReference>
<gene>
    <name evidence="8" type="ORF">BXT84_15355</name>
</gene>
<organism evidence="8 9">
    <name type="scientific">Sulfobacillus thermotolerans</name>
    <dbReference type="NCBI Taxonomy" id="338644"/>
    <lineage>
        <taxon>Bacteria</taxon>
        <taxon>Bacillati</taxon>
        <taxon>Bacillota</taxon>
        <taxon>Clostridia</taxon>
        <taxon>Eubacteriales</taxon>
        <taxon>Clostridiales Family XVII. Incertae Sedis</taxon>
        <taxon>Sulfobacillus</taxon>
    </lineage>
</organism>
<keyword evidence="3 5" id="KW-1133">Transmembrane helix</keyword>